<sequence length="99" mass="10396">MIPSKPSPALNAGSKRPTMLCVSMAPAIPAIAPPATMAMTTVSLTGIPAYQAAFLFLPTVSMRNPEVVLPRNHHIPYAMATAMKNPNGSPRKSGIRALS</sequence>
<protein>
    <submittedName>
        <fullName evidence="2">Unannotated protein</fullName>
    </submittedName>
</protein>
<reference evidence="2" key="1">
    <citation type="submission" date="2020-05" db="EMBL/GenBank/DDBJ databases">
        <authorList>
            <person name="Chiriac C."/>
            <person name="Salcher M."/>
            <person name="Ghai R."/>
            <person name="Kavagutti S V."/>
        </authorList>
    </citation>
    <scope>NUCLEOTIDE SEQUENCE</scope>
</reference>
<dbReference type="AlphaFoldDB" id="A0A6J6E7J5"/>
<evidence type="ECO:0000256" key="1">
    <source>
        <dbReference type="SAM" id="MobiDB-lite"/>
    </source>
</evidence>
<proteinExistence type="predicted"/>
<accession>A0A6J6E7J5</accession>
<organism evidence="2">
    <name type="scientific">freshwater metagenome</name>
    <dbReference type="NCBI Taxonomy" id="449393"/>
    <lineage>
        <taxon>unclassified sequences</taxon>
        <taxon>metagenomes</taxon>
        <taxon>ecological metagenomes</taxon>
    </lineage>
</organism>
<name>A0A6J6E7J5_9ZZZZ</name>
<dbReference type="EMBL" id="CAEZTJ010000078">
    <property type="protein sequence ID" value="CAB4569308.1"/>
    <property type="molecule type" value="Genomic_DNA"/>
</dbReference>
<feature type="region of interest" description="Disordered" evidence="1">
    <location>
        <begin position="80"/>
        <end position="99"/>
    </location>
</feature>
<evidence type="ECO:0000313" key="2">
    <source>
        <dbReference type="EMBL" id="CAB4569308.1"/>
    </source>
</evidence>
<gene>
    <name evidence="2" type="ORF">UFOPK1650_00618</name>
</gene>